<proteinExistence type="inferred from homology"/>
<evidence type="ECO:0000256" key="4">
    <source>
        <dbReference type="ARBA" id="ARBA00023163"/>
    </source>
</evidence>
<dbReference type="PROSITE" id="PS50931">
    <property type="entry name" value="HTH_LYSR"/>
    <property type="match status" value="1"/>
</dbReference>
<dbReference type="Gene3D" id="1.10.10.10">
    <property type="entry name" value="Winged helix-like DNA-binding domain superfamily/Winged helix DNA-binding domain"/>
    <property type="match status" value="1"/>
</dbReference>
<evidence type="ECO:0000313" key="6">
    <source>
        <dbReference type="EMBL" id="OJF10530.1"/>
    </source>
</evidence>
<dbReference type="GO" id="GO:0003700">
    <property type="term" value="F:DNA-binding transcription factor activity"/>
    <property type="evidence" value="ECO:0007669"/>
    <property type="project" value="InterPro"/>
</dbReference>
<evidence type="ECO:0000259" key="5">
    <source>
        <dbReference type="PROSITE" id="PS50931"/>
    </source>
</evidence>
<dbReference type="CDD" id="cd05466">
    <property type="entry name" value="PBP2_LTTR_substrate"/>
    <property type="match status" value="1"/>
</dbReference>
<keyword evidence="4" id="KW-0804">Transcription</keyword>
<comment type="caution">
    <text evidence="6">The sequence shown here is derived from an EMBL/GenBank/DDBJ whole genome shotgun (WGS) entry which is preliminary data.</text>
</comment>
<dbReference type="SUPFAM" id="SSF53850">
    <property type="entry name" value="Periplasmic binding protein-like II"/>
    <property type="match status" value="1"/>
</dbReference>
<dbReference type="PRINTS" id="PR00039">
    <property type="entry name" value="HTHLYSR"/>
</dbReference>
<name>A0A1K0FZN3_9ACTN</name>
<gene>
    <name evidence="6" type="ORF">BG844_31440</name>
</gene>
<dbReference type="EMBL" id="MEIA01000475">
    <property type="protein sequence ID" value="OJF10530.1"/>
    <property type="molecule type" value="Genomic_DNA"/>
</dbReference>
<dbReference type="InterPro" id="IPR036388">
    <property type="entry name" value="WH-like_DNA-bd_sf"/>
</dbReference>
<comment type="similarity">
    <text evidence="1">Belongs to the LysR transcriptional regulatory family.</text>
</comment>
<evidence type="ECO:0000256" key="1">
    <source>
        <dbReference type="ARBA" id="ARBA00009437"/>
    </source>
</evidence>
<dbReference type="InterPro" id="IPR036390">
    <property type="entry name" value="WH_DNA-bd_sf"/>
</dbReference>
<keyword evidence="2" id="KW-0805">Transcription regulation</keyword>
<evidence type="ECO:0000313" key="7">
    <source>
        <dbReference type="Proteomes" id="UP000182486"/>
    </source>
</evidence>
<evidence type="ECO:0000256" key="3">
    <source>
        <dbReference type="ARBA" id="ARBA00023125"/>
    </source>
</evidence>
<evidence type="ECO:0000256" key="2">
    <source>
        <dbReference type="ARBA" id="ARBA00023015"/>
    </source>
</evidence>
<dbReference type="Gene3D" id="3.40.190.290">
    <property type="match status" value="1"/>
</dbReference>
<keyword evidence="3" id="KW-0238">DNA-binding</keyword>
<dbReference type="InterPro" id="IPR000847">
    <property type="entry name" value="LysR_HTH_N"/>
</dbReference>
<dbReference type="PANTHER" id="PTHR30126">
    <property type="entry name" value="HTH-TYPE TRANSCRIPTIONAL REGULATOR"/>
    <property type="match status" value="1"/>
</dbReference>
<dbReference type="Proteomes" id="UP000182486">
    <property type="component" value="Unassembled WGS sequence"/>
</dbReference>
<dbReference type="Pfam" id="PF00126">
    <property type="entry name" value="HTH_1"/>
    <property type="match status" value="1"/>
</dbReference>
<accession>A0A1K0FZN3</accession>
<protein>
    <submittedName>
        <fullName evidence="6">LysR family transcriptional regulator</fullName>
    </submittedName>
</protein>
<dbReference type="SUPFAM" id="SSF46785">
    <property type="entry name" value="Winged helix' DNA-binding domain"/>
    <property type="match status" value="1"/>
</dbReference>
<keyword evidence="7" id="KW-1185">Reference proteome</keyword>
<dbReference type="PANTHER" id="PTHR30126:SF39">
    <property type="entry name" value="HTH-TYPE TRANSCRIPTIONAL REGULATOR CYSL"/>
    <property type="match status" value="1"/>
</dbReference>
<dbReference type="Pfam" id="PF03466">
    <property type="entry name" value="LysR_substrate"/>
    <property type="match status" value="1"/>
</dbReference>
<dbReference type="AlphaFoldDB" id="A0A1K0FZN3"/>
<reference evidence="6 7" key="1">
    <citation type="submission" date="2016-09" db="EMBL/GenBank/DDBJ databases">
        <title>Couchioplanes caeruleus draft genome sequence.</title>
        <authorList>
            <person name="Sheehan J."/>
            <person name="Caffrey P."/>
        </authorList>
    </citation>
    <scope>NUCLEOTIDE SEQUENCE [LARGE SCALE GENOMIC DNA]</scope>
    <source>
        <strain evidence="6 7">DSM 43634</strain>
    </source>
</reference>
<dbReference type="GO" id="GO:0000976">
    <property type="term" value="F:transcription cis-regulatory region binding"/>
    <property type="evidence" value="ECO:0007669"/>
    <property type="project" value="TreeGrafter"/>
</dbReference>
<sequence>MADQKTDEARATTRPLDLMQLRTFLAIHRAGSLTAAARLLGLSQPTVTAQLKALEQRLGRQLFERLPHGVAPTSVALELAAQIAEPLDRLASVAGPSDDVAAAEEPVHLAGPAELVAVRAMPALAPLVGRGVRLRVTHGLADDLLDGLRAGRFDLVLSAIRPRGRAVTAVPLMDEEFVLVAGPVWAARIGAVDPGDARLLDELPLLSYAEDLPILRRYWRHVFRRRLTAPAAVVVPDLRAVLAAAVAGAGISVLPRYLCEQELADGRLVPLLEPDDPPINTGFLAHRAGARVLPHVDLVRGELLRQARDW</sequence>
<organism evidence="6 7">
    <name type="scientific">Couchioplanes caeruleus subsp. caeruleus</name>
    <dbReference type="NCBI Taxonomy" id="56427"/>
    <lineage>
        <taxon>Bacteria</taxon>
        <taxon>Bacillati</taxon>
        <taxon>Actinomycetota</taxon>
        <taxon>Actinomycetes</taxon>
        <taxon>Micromonosporales</taxon>
        <taxon>Micromonosporaceae</taxon>
        <taxon>Couchioplanes</taxon>
    </lineage>
</organism>
<dbReference type="RefSeq" id="WP_071808953.1">
    <property type="nucleotide sequence ID" value="NZ_MEIA01000475.1"/>
</dbReference>
<feature type="domain" description="HTH lysR-type" evidence="5">
    <location>
        <begin position="16"/>
        <end position="73"/>
    </location>
</feature>
<dbReference type="InterPro" id="IPR005119">
    <property type="entry name" value="LysR_subst-bd"/>
</dbReference>